<feature type="compositionally biased region" description="Low complexity" evidence="4">
    <location>
        <begin position="1454"/>
        <end position="1463"/>
    </location>
</feature>
<dbReference type="InterPro" id="IPR011990">
    <property type="entry name" value="TPR-like_helical_dom_sf"/>
</dbReference>
<dbReference type="eggNOG" id="KOG0123">
    <property type="taxonomic scope" value="Eukaryota"/>
</dbReference>
<evidence type="ECO:0000256" key="3">
    <source>
        <dbReference type="PROSITE-ProRule" id="PRU00176"/>
    </source>
</evidence>
<evidence type="ECO:0000313" key="8">
    <source>
        <dbReference type="Proteomes" id="UP000007494"/>
    </source>
</evidence>
<dbReference type="SMART" id="SM00360">
    <property type="entry name" value="RRM"/>
    <property type="match status" value="3"/>
</dbReference>
<feature type="compositionally biased region" description="Basic and acidic residues" evidence="4">
    <location>
        <begin position="1483"/>
        <end position="1514"/>
    </location>
</feature>
<feature type="domain" description="RRM" evidence="5">
    <location>
        <begin position="1621"/>
        <end position="1698"/>
    </location>
</feature>
<feature type="compositionally biased region" description="Basic and acidic residues" evidence="4">
    <location>
        <begin position="1369"/>
        <end position="1382"/>
    </location>
</feature>
<dbReference type="EMBL" id="LN714484">
    <property type="protein sequence ID" value="CEL68586.1"/>
    <property type="molecule type" value="Genomic_DNA"/>
</dbReference>
<evidence type="ECO:0000256" key="2">
    <source>
        <dbReference type="ARBA" id="ARBA00022884"/>
    </source>
</evidence>
<dbReference type="EMBL" id="FR823385">
    <property type="protein sequence ID" value="CBZ51271.1"/>
    <property type="molecule type" value="Genomic_DNA"/>
</dbReference>
<dbReference type="SUPFAM" id="SSF54928">
    <property type="entry name" value="RNA-binding domain, RBD"/>
    <property type="match status" value="2"/>
</dbReference>
<dbReference type="VEuPathDB" id="ToxoDB:NCLIV_043390"/>
<feature type="compositionally biased region" description="Basic and acidic residues" evidence="4">
    <location>
        <begin position="1965"/>
        <end position="1976"/>
    </location>
</feature>
<dbReference type="InterPro" id="IPR012677">
    <property type="entry name" value="Nucleotide-bd_a/b_plait_sf"/>
</dbReference>
<feature type="compositionally biased region" description="Basic and acidic residues" evidence="4">
    <location>
        <begin position="1549"/>
        <end position="1573"/>
    </location>
</feature>
<dbReference type="InParanoid" id="F0VCE9"/>
<sequence>MEKTGERSGGESEARRKTVSSSGEEGSGTEEGMGSEEGMQSREEQSEEREEEMEEDSEEQDDEEAQERLMLAEAKNLSAEVKQNPWRGADGALTFQRLTELYRHLGEYEKLNRTARLCCVYCPVGEEFLLSWLEEEKRVARLLSSSSFESSCSAAFPSHQPLPREQHRHIERLYRLSRFVLPSVSLALSHLRFEEAAVFASLPGAFPGAVSGSSSSPSGASTRKIRDMFEEALDDFALHALEGPVLWAAFRHFEGAVLDQLRRRREQLDAQSKTREKAERAGKDGAREDARELDKEIAKQMQRIHRLFCRQLQLPLAGLGDLLDEYRLWDSEVFPRPLGEAEGEEARSRREWLGAAEAAHAVGLSVWQRERKDFEIEVQSAFDDDQANKQISCTARVWRAYLASERRSGDPRRFYATTLRALEELGSVHLQLWKDSADAFYSLSLEFAARAQTDKDGEDTKSERKPRSRRGAEKKWALAEGWCLLPDEEHEEPNEGRERVVCSRWLLEKELVLLQRGIRHFPRDRSLWTRYIQCSAEFVANADQLQTIRDTACVKALNLPPALLATPRSPKPSFSPADGAAVEMQLAFAKGLVAVARRVTARLAADDGEAQRRSAEGAAASTRESLRALVHRARDAFCLAVTLAETRAAAPASSASPSVASLSVDAEPASASPAPPGSAGSSQLLPAALVAHAKGEAELLHVCREARVGLEATSAVQTALSLVGRLQACPSEPRAWLAAGALLAELVLALHGEKKGASEGPERERGEDVQQFVARWMLAAQAALAGDEAEVAAAREELELRWKEVASLVSFSPAASLTCSSPRSSSSLSSAHASGISSPRGKDKPREGEGSASSPTVASRDSFFRSGADMSEQRDRRQPARESGEDGERSLASPGLVPADEDAEKERAAVCLSSILRLRKKRQRLQGETDWETSSDCSTDSVAVAVGVPSSGNSPELLSSLSLLHPSSLKGATPGSVLSSGSGPANHATQSCFFPSLAASPTGPEHCLFSTAAAGASPLLSMLSPGSRASSAHPFPAPVAASPTAGARKLAGAGDSRAAANNSGPTLPPLLLTPAVGSVSGLGAQQLANGADRAGVSGQQVARALAEAGAKKKKLRGRSSSGSACAGGTESGMLTAGLLPAGAAAPPGEEGREATPRAASSGAGAGTAGDGGALSPALEPAATSEKGLALPPTSLSASLHFGGAESHLSSFFSGRVGASSLQGAGAEAQCPPAALAGAARYASSPSSFSRSASPRTPLSPSLSRSSRSPSPSVSRRNSGAFLPLFGGAERDKGLGGERAQLASSGSTLFLSPDEIERATRATWDGHESADPSLAPPVPPSSPKSSPRMLPSSPSLGFAAVPTSLSGERGAARTRGDKSRHGGPDPSSGAGTTPTAPGPSSLSPHHASVSREPGVSLSGFVESHGSRRTSGEDEAVEKREKGEAGKTEKVGSLDAFASPNASAAMPPPPFTPRRQSRRAAPSAQREEGEREEPRRDRKRGEEEKESRGEADERGHDKRRRKREDDSGSPTLCGGTGEETRESEGQSGGQGREETGEGEKDERDTKDAREHDSVVPRRGKHIHQLRAAEQTQQDVALDENLPQAAEDEALRIAACMGKVEEKQTVWISNLDESVTEHDLLLHFQACPGFTGVRLVLDFRRRSKGFAYADFDSPSAAAAAAACMHGVKIHERPMKVLVSQPTRSVYEEKTLFISQVAEHLGEEDVRRELGNLGFANIGGVRLIRAGAPAQGEKRDETGTGKHKGYGYIDFPSQEAAVEALHFFLHQRRDAKGEETPEKFLLGGEPFRLAPSIPMKKHRWILAPPNKETVKREQEVRKEAPVDATTIFVKNLAFSVVEEDLANHFATLCNVTPSQTVVCRDVNGKSRGFAFLKFDSEGDAMAAMLANDSTLNGRPMTVSRSTRSITTPKNPARPRGAGRSQPLGERQRPGLGFDSRRGHQKPRLALGDTGRRGLEEREKQAASSSLSCSAGRGGEDREKENEGKEAEMHEEKEPMKEEKEPMKEEKEPVKEETGGKTEGDKTKTNAYFRQLFLSGGL</sequence>
<feature type="compositionally biased region" description="Low complexity" evidence="4">
    <location>
        <begin position="1236"/>
        <end position="1278"/>
    </location>
</feature>
<dbReference type="Gene3D" id="1.25.40.10">
    <property type="entry name" value="Tetratricopeptide repeat domain"/>
    <property type="match status" value="1"/>
</dbReference>
<gene>
    <name evidence="7" type="ORF">BN1204_043390</name>
    <name evidence="6" type="ORF">NCLIV_043390</name>
</gene>
<name>F0VCE9_NEOCL</name>
<proteinExistence type="predicted"/>
<feature type="compositionally biased region" description="Basic and acidic residues" evidence="4">
    <location>
        <begin position="840"/>
        <end position="849"/>
    </location>
</feature>
<evidence type="ECO:0000256" key="4">
    <source>
        <dbReference type="SAM" id="MobiDB-lite"/>
    </source>
</evidence>
<dbReference type="RefSeq" id="XP_003881304.1">
    <property type="nucleotide sequence ID" value="XM_003881255.1"/>
</dbReference>
<reference evidence="8" key="3">
    <citation type="journal article" date="2012" name="PLoS Pathog.">
        <title>Comparative genomics of the apicomplexan parasites Toxoplasma gondii and Neospora caninum: Coccidia differing in host range and transmission strategy.</title>
        <authorList>
            <person name="Reid A.J."/>
            <person name="Vermont S.J."/>
            <person name="Cotton J.A."/>
            <person name="Harris D."/>
            <person name="Hill-Cawthorne G.A."/>
            <person name="Konen-Waisman S."/>
            <person name="Latham S.M."/>
            <person name="Mourier T."/>
            <person name="Norton R."/>
            <person name="Quail M.A."/>
            <person name="Sanders M."/>
            <person name="Shanmugam D."/>
            <person name="Sohal A."/>
            <person name="Wasmuth J.D."/>
            <person name="Brunk B."/>
            <person name="Grigg M.E."/>
            <person name="Howard J.C."/>
            <person name="Parkinson J."/>
            <person name="Roos D.S."/>
            <person name="Trees A.J."/>
            <person name="Berriman M."/>
            <person name="Pain A."/>
            <person name="Wastling J.M."/>
        </authorList>
    </citation>
    <scope>NUCLEOTIDE SEQUENCE [LARGE SCALE GENOMIC DNA]</scope>
    <source>
        <strain evidence="8">Liverpool</strain>
    </source>
</reference>
<feature type="compositionally biased region" description="Basic and acidic residues" evidence="4">
    <location>
        <begin position="1"/>
        <end position="16"/>
    </location>
</feature>
<dbReference type="CDD" id="cd00590">
    <property type="entry name" value="RRM_SF"/>
    <property type="match status" value="2"/>
</dbReference>
<evidence type="ECO:0000259" key="5">
    <source>
        <dbReference type="PROSITE" id="PS50102"/>
    </source>
</evidence>
<feature type="region of interest" description="Disordered" evidence="4">
    <location>
        <begin position="1907"/>
        <end position="2039"/>
    </location>
</feature>
<feature type="compositionally biased region" description="Basic and acidic residues" evidence="4">
    <location>
        <begin position="1435"/>
        <end position="1450"/>
    </location>
</feature>
<organism evidence="6 8">
    <name type="scientific">Neospora caninum (strain Liverpool)</name>
    <dbReference type="NCBI Taxonomy" id="572307"/>
    <lineage>
        <taxon>Eukaryota</taxon>
        <taxon>Sar</taxon>
        <taxon>Alveolata</taxon>
        <taxon>Apicomplexa</taxon>
        <taxon>Conoidasida</taxon>
        <taxon>Coccidia</taxon>
        <taxon>Eucoccidiorida</taxon>
        <taxon>Eimeriorina</taxon>
        <taxon>Sarcocystidae</taxon>
        <taxon>Neospora</taxon>
    </lineage>
</organism>
<keyword evidence="8" id="KW-1185">Reference proteome</keyword>
<dbReference type="PROSITE" id="PS50102">
    <property type="entry name" value="RRM"/>
    <property type="match status" value="3"/>
</dbReference>
<feature type="region of interest" description="Disordered" evidence="4">
    <location>
        <begin position="1236"/>
        <end position="1592"/>
    </location>
</feature>
<keyword evidence="1" id="KW-0677">Repeat</keyword>
<dbReference type="InterPro" id="IPR035979">
    <property type="entry name" value="RBD_domain_sf"/>
</dbReference>
<feature type="compositionally biased region" description="Polar residues" evidence="4">
    <location>
        <begin position="1388"/>
        <end position="1402"/>
    </location>
</feature>
<feature type="region of interest" description="Disordered" evidence="4">
    <location>
        <begin position="1023"/>
        <end position="1066"/>
    </location>
</feature>
<protein>
    <submittedName>
        <fullName evidence="7">RNA recognition motif-containing protein</fullName>
    </submittedName>
</protein>
<feature type="region of interest" description="Disordered" evidence="4">
    <location>
        <begin position="1"/>
        <end position="66"/>
    </location>
</feature>
<feature type="compositionally biased region" description="Low complexity" evidence="4">
    <location>
        <begin position="1118"/>
        <end position="1148"/>
    </location>
</feature>
<feature type="compositionally biased region" description="Gly residues" evidence="4">
    <location>
        <begin position="1163"/>
        <end position="1172"/>
    </location>
</feature>
<feature type="region of interest" description="Disordered" evidence="4">
    <location>
        <begin position="1108"/>
        <end position="1196"/>
    </location>
</feature>
<dbReference type="Gene3D" id="3.30.70.330">
    <property type="match status" value="3"/>
</dbReference>
<feature type="compositionally biased region" description="Basic and acidic residues" evidence="4">
    <location>
        <begin position="871"/>
        <end position="889"/>
    </location>
</feature>
<dbReference type="GeneID" id="13440418"/>
<feature type="region of interest" description="Disordered" evidence="4">
    <location>
        <begin position="818"/>
        <end position="904"/>
    </location>
</feature>
<dbReference type="Pfam" id="PF00076">
    <property type="entry name" value="RRM_1"/>
    <property type="match status" value="2"/>
</dbReference>
<dbReference type="OMA" id="QGETDWE"/>
<evidence type="ECO:0000313" key="6">
    <source>
        <dbReference type="EMBL" id="CBZ51271.1"/>
    </source>
</evidence>
<feature type="compositionally biased region" description="Low complexity" evidence="4">
    <location>
        <begin position="1342"/>
        <end position="1355"/>
    </location>
</feature>
<accession>F0VCE9</accession>
<evidence type="ECO:0000313" key="7">
    <source>
        <dbReference type="EMBL" id="CEL68586.1"/>
    </source>
</evidence>
<dbReference type="PANTHER" id="PTHR24012">
    <property type="entry name" value="RNA BINDING PROTEIN"/>
    <property type="match status" value="1"/>
</dbReference>
<keyword evidence="2 3" id="KW-0694">RNA-binding</keyword>
<reference evidence="6" key="1">
    <citation type="submission" date="2011-02" db="EMBL/GenBank/DDBJ databases">
        <authorList>
            <person name="Aslett M."/>
        </authorList>
    </citation>
    <scope>NUCLEOTIDE SEQUENCE</scope>
    <source>
        <strain evidence="6">Liverpool</strain>
    </source>
</reference>
<feature type="region of interest" description="Disordered" evidence="4">
    <location>
        <begin position="268"/>
        <end position="290"/>
    </location>
</feature>
<feature type="compositionally biased region" description="Low complexity" evidence="4">
    <location>
        <begin position="818"/>
        <end position="838"/>
    </location>
</feature>
<dbReference type="Proteomes" id="UP000007494">
    <property type="component" value="Chromosome IX"/>
</dbReference>
<reference evidence="7" key="4">
    <citation type="journal article" date="2015" name="PLoS ONE">
        <title>Comprehensive Evaluation of Toxoplasma gondii VEG and Neospora caninum LIV Genomes with Tachyzoite Stage Transcriptome and Proteome Defines Novel Transcript Features.</title>
        <authorList>
            <person name="Ramaprasad A."/>
            <person name="Mourier T."/>
            <person name="Naeem R."/>
            <person name="Malas T.B."/>
            <person name="Moussa E."/>
            <person name="Panigrahi A."/>
            <person name="Vermont S.J."/>
            <person name="Otto T.D."/>
            <person name="Wastling J."/>
            <person name="Pain A."/>
        </authorList>
    </citation>
    <scope>NUCLEOTIDE SEQUENCE</scope>
    <source>
        <strain evidence="7">Liverpool</strain>
    </source>
</reference>
<feature type="compositionally biased region" description="Basic and acidic residues" evidence="4">
    <location>
        <begin position="1989"/>
        <end position="2039"/>
    </location>
</feature>
<feature type="compositionally biased region" description="Basic and acidic residues" evidence="4">
    <location>
        <begin position="1314"/>
        <end position="1329"/>
    </location>
</feature>
<reference evidence="6" key="2">
    <citation type="submission" date="2011-03" db="EMBL/GenBank/DDBJ databases">
        <title>Comparative genomics and transcriptomics of Neospora caninum and Toxoplasma gondii.</title>
        <authorList>
            <person name="Reid A.J."/>
            <person name="Sohal A."/>
            <person name="Harris D."/>
            <person name="Quail M."/>
            <person name="Sanders M."/>
            <person name="Berriman M."/>
            <person name="Wastling J.M."/>
            <person name="Pain A."/>
        </authorList>
    </citation>
    <scope>NUCLEOTIDE SEQUENCE</scope>
    <source>
        <strain evidence="6">Liverpool</strain>
    </source>
</reference>
<dbReference type="InterPro" id="IPR000504">
    <property type="entry name" value="RRM_dom"/>
</dbReference>
<feature type="domain" description="RRM" evidence="5">
    <location>
        <begin position="1841"/>
        <end position="1919"/>
    </location>
</feature>
<evidence type="ECO:0000256" key="1">
    <source>
        <dbReference type="ARBA" id="ARBA00022737"/>
    </source>
</evidence>
<dbReference type="OrthoDB" id="333268at2759"/>
<feature type="compositionally biased region" description="Acidic residues" evidence="4">
    <location>
        <begin position="45"/>
        <end position="65"/>
    </location>
</feature>
<dbReference type="GO" id="GO:0003723">
    <property type="term" value="F:RNA binding"/>
    <property type="evidence" value="ECO:0007669"/>
    <property type="project" value="UniProtKB-UniRule"/>
</dbReference>
<feature type="compositionally biased region" description="Polar residues" evidence="4">
    <location>
        <begin position="1907"/>
        <end position="1925"/>
    </location>
</feature>
<feature type="domain" description="RRM" evidence="5">
    <location>
        <begin position="1706"/>
        <end position="1810"/>
    </location>
</feature>